<protein>
    <submittedName>
        <fullName evidence="2">Nitroreductase family protein</fullName>
    </submittedName>
</protein>
<sequence>MKMDFPIAQTVKKRHSVRSYLPQPVPDDEKKRIEAYAAGVQNPFSVPVSFHFAEKQAATGGEKLGTYGVIQGASYFVGVSAAPCALGLEAIGYSMEQVLLYLTSRGFGTCWLGGTFDRSAFSAAMQLPPNQLFPAISPIGYPREKRRILDSAARLLAKSDHRLAWDTLFFKDDFSHPLTQADAGDYAFPLEMLRLAPSAVNKQPWRLVKEADTYHFYARIPAKKEPPAVEIQRVDLGIGACHFHLAAQERGLSGSFVQLPEPAIAAPEQTRYLFSWTAQPAGR</sequence>
<reference evidence="2" key="1">
    <citation type="submission" date="2023-09" db="EMBL/GenBank/DDBJ databases">
        <authorList>
            <person name="Zeng C."/>
        </authorList>
    </citation>
    <scope>NUCLEOTIDE SEQUENCE</scope>
    <source>
        <strain evidence="2">ZCY20-5</strain>
    </source>
</reference>
<dbReference type="CDD" id="cd02062">
    <property type="entry name" value="Nitro_FMN_reductase"/>
    <property type="match status" value="1"/>
</dbReference>
<dbReference type="GO" id="GO:0016491">
    <property type="term" value="F:oxidoreductase activity"/>
    <property type="evidence" value="ECO:0007669"/>
    <property type="project" value="InterPro"/>
</dbReference>
<dbReference type="EMBL" id="CP135996">
    <property type="protein sequence ID" value="WOC32709.1"/>
    <property type="molecule type" value="Genomic_DNA"/>
</dbReference>
<dbReference type="KEGG" id="carl:PXC00_02210"/>
<reference evidence="2" key="2">
    <citation type="submission" date="2024-06" db="EMBL/GenBank/DDBJ databases">
        <title>Caproicibacterium argilliputei sp. nov, a novel caproic acid producing anaerobic bacterium isolated from pit mud.</title>
        <authorList>
            <person name="Xia S."/>
        </authorList>
    </citation>
    <scope>NUCLEOTIDE SEQUENCE</scope>
    <source>
        <strain evidence="2">ZCY20-5</strain>
    </source>
</reference>
<dbReference type="InterPro" id="IPR050627">
    <property type="entry name" value="Nitroreductase/BluB"/>
</dbReference>
<organism evidence="2 3">
    <name type="scientific">Caproicibacterium argilliputei</name>
    <dbReference type="NCBI Taxonomy" id="3030016"/>
    <lineage>
        <taxon>Bacteria</taxon>
        <taxon>Bacillati</taxon>
        <taxon>Bacillota</taxon>
        <taxon>Clostridia</taxon>
        <taxon>Eubacteriales</taxon>
        <taxon>Oscillospiraceae</taxon>
        <taxon>Caproicibacterium</taxon>
    </lineage>
</organism>
<dbReference type="Gene3D" id="3.40.109.10">
    <property type="entry name" value="NADH Oxidase"/>
    <property type="match status" value="1"/>
</dbReference>
<evidence type="ECO:0000313" key="3">
    <source>
        <dbReference type="Proteomes" id="UP001300604"/>
    </source>
</evidence>
<dbReference type="AlphaFoldDB" id="A0AA97DAE1"/>
<dbReference type="Proteomes" id="UP001300604">
    <property type="component" value="Chromosome"/>
</dbReference>
<evidence type="ECO:0000259" key="1">
    <source>
        <dbReference type="Pfam" id="PF14512"/>
    </source>
</evidence>
<dbReference type="PANTHER" id="PTHR23026:SF123">
    <property type="entry name" value="NAD(P)H NITROREDUCTASE RV3131-RELATED"/>
    <property type="match status" value="1"/>
</dbReference>
<dbReference type="RefSeq" id="WP_275846879.1">
    <property type="nucleotide sequence ID" value="NZ_CP135996.1"/>
</dbReference>
<gene>
    <name evidence="2" type="ORF">PXC00_02210</name>
</gene>
<dbReference type="Gene3D" id="3.40.109.30">
    <property type="entry name" value="putative nitroreductase (tm1586), domain 2"/>
    <property type="match status" value="1"/>
</dbReference>
<accession>A0AA97DAE1</accession>
<dbReference type="Pfam" id="PF14512">
    <property type="entry name" value="TM1586_NiRdase"/>
    <property type="match status" value="1"/>
</dbReference>
<dbReference type="PANTHER" id="PTHR23026">
    <property type="entry name" value="NADPH NITROREDUCTASE"/>
    <property type="match status" value="1"/>
</dbReference>
<proteinExistence type="predicted"/>
<feature type="domain" description="Putative nitroreductase TM1586" evidence="1">
    <location>
        <begin position="7"/>
        <end position="247"/>
    </location>
</feature>
<dbReference type="InterPro" id="IPR000415">
    <property type="entry name" value="Nitroreductase-like"/>
</dbReference>
<dbReference type="InterPro" id="IPR029478">
    <property type="entry name" value="TM1586_NiRdase"/>
</dbReference>
<name>A0AA97DAE1_9FIRM</name>
<dbReference type="SUPFAM" id="SSF55469">
    <property type="entry name" value="FMN-dependent nitroreductase-like"/>
    <property type="match status" value="2"/>
</dbReference>
<evidence type="ECO:0000313" key="2">
    <source>
        <dbReference type="EMBL" id="WOC32709.1"/>
    </source>
</evidence>
<keyword evidence="3" id="KW-1185">Reference proteome</keyword>